<dbReference type="KEGG" id="abaw:D5400_13040"/>
<proteinExistence type="predicted"/>
<dbReference type="InterPro" id="IPR019887">
    <property type="entry name" value="Tscrpt_reg_AsnC/Lrp_C"/>
</dbReference>
<dbReference type="OrthoDB" id="9799041at2"/>
<organism evidence="2 3">
    <name type="scientific">Georhizobium profundi</name>
    <dbReference type="NCBI Taxonomy" id="2341112"/>
    <lineage>
        <taxon>Bacteria</taxon>
        <taxon>Pseudomonadati</taxon>
        <taxon>Pseudomonadota</taxon>
        <taxon>Alphaproteobacteria</taxon>
        <taxon>Hyphomicrobiales</taxon>
        <taxon>Rhizobiaceae</taxon>
        <taxon>Georhizobium</taxon>
    </lineage>
</organism>
<dbReference type="Gene3D" id="3.30.70.920">
    <property type="match status" value="1"/>
</dbReference>
<dbReference type="RefSeq" id="WP_126010389.1">
    <property type="nucleotide sequence ID" value="NZ_CP032509.1"/>
</dbReference>
<sequence length="78" mass="8864">MRCFFVEFQCQLGKAYQVAAEIAAREIASEIYSVSGQYDLLVKFYVEDAVDIGHFVAENLHTIEGVQRTHTVLTFKAF</sequence>
<dbReference type="InterPro" id="IPR011008">
    <property type="entry name" value="Dimeric_a/b-barrel"/>
</dbReference>
<dbReference type="Proteomes" id="UP000268192">
    <property type="component" value="Chromosome"/>
</dbReference>
<dbReference type="SUPFAM" id="SSF54909">
    <property type="entry name" value="Dimeric alpha+beta barrel"/>
    <property type="match status" value="1"/>
</dbReference>
<accession>A0A3S9B577</accession>
<protein>
    <submittedName>
        <fullName evidence="2">Lrp/AsnC family transcriptional regulator</fullName>
    </submittedName>
</protein>
<keyword evidence="3" id="KW-1185">Reference proteome</keyword>
<reference evidence="2 3" key="1">
    <citation type="submission" date="2018-09" db="EMBL/GenBank/DDBJ databases">
        <title>Marinorhizobium profundi gen. nov., sp. nov., isolated from a deep-sea sediment sample from the New Britain Trench and proposal of Marinorhizobiaceae fam. nov. in the order Rhizobiales of the class Alphaproteobacteria.</title>
        <authorList>
            <person name="Cao J."/>
        </authorList>
    </citation>
    <scope>NUCLEOTIDE SEQUENCE [LARGE SCALE GENOMIC DNA]</scope>
    <source>
        <strain evidence="2 3">WS11</strain>
    </source>
</reference>
<evidence type="ECO:0000313" key="3">
    <source>
        <dbReference type="Proteomes" id="UP000268192"/>
    </source>
</evidence>
<gene>
    <name evidence="2" type="ORF">D5400_13040</name>
</gene>
<name>A0A3S9B577_9HYPH</name>
<evidence type="ECO:0000259" key="1">
    <source>
        <dbReference type="Pfam" id="PF01037"/>
    </source>
</evidence>
<dbReference type="EMBL" id="CP032509">
    <property type="protein sequence ID" value="AZN72073.1"/>
    <property type="molecule type" value="Genomic_DNA"/>
</dbReference>
<dbReference type="AlphaFoldDB" id="A0A3S9B577"/>
<feature type="domain" description="Transcription regulator AsnC/Lrp ligand binding" evidence="1">
    <location>
        <begin position="7"/>
        <end position="76"/>
    </location>
</feature>
<evidence type="ECO:0000313" key="2">
    <source>
        <dbReference type="EMBL" id="AZN72073.1"/>
    </source>
</evidence>
<dbReference type="Pfam" id="PF01037">
    <property type="entry name" value="AsnC_trans_reg"/>
    <property type="match status" value="1"/>
</dbReference>